<keyword evidence="1" id="KW-1133">Transmembrane helix</keyword>
<evidence type="ECO:0000256" key="1">
    <source>
        <dbReference type="SAM" id="Phobius"/>
    </source>
</evidence>
<keyword evidence="1" id="KW-0472">Membrane</keyword>
<dbReference type="STRING" id="1121097.GCA_000428125_02312"/>
<keyword evidence="3" id="KW-1185">Reference proteome</keyword>
<accession>A0A069D4Z8</accession>
<gene>
    <name evidence="2" type="ORF">JCM15093_2730</name>
</gene>
<evidence type="ECO:0000313" key="3">
    <source>
        <dbReference type="Proteomes" id="UP000027601"/>
    </source>
</evidence>
<organism evidence="2 3">
    <name type="scientific">Bacteroides graminisolvens DSM 19988 = JCM 15093</name>
    <dbReference type="NCBI Taxonomy" id="1121097"/>
    <lineage>
        <taxon>Bacteria</taxon>
        <taxon>Pseudomonadati</taxon>
        <taxon>Bacteroidota</taxon>
        <taxon>Bacteroidia</taxon>
        <taxon>Bacteroidales</taxon>
        <taxon>Bacteroidaceae</taxon>
        <taxon>Bacteroides</taxon>
    </lineage>
</organism>
<protein>
    <submittedName>
        <fullName evidence="2">Uncharacterized protein</fullName>
    </submittedName>
</protein>
<comment type="caution">
    <text evidence="2">The sequence shown here is derived from an EMBL/GenBank/DDBJ whole genome shotgun (WGS) entry which is preliminary data.</text>
</comment>
<dbReference type="RefSeq" id="WP_024997138.1">
    <property type="nucleotide sequence ID" value="NZ_ATZI01000010.1"/>
</dbReference>
<sequence length="186" mass="21723">MNGIRRHLFWIYVRKTIYALILGFIGSILGAYFQNQNWREQNELSKLETDRKKAEEIFSELSTLMGDRQYKTIKLLSSYKQGDSLKIRANRESLCLQLEMWGAQKDRLHALVDGYFGKECSDYFMRNIQPRFALSGNLILSKPVDNINRIENILAQIGAHIFILNKKMINAIKEDKIGRFISKSRE</sequence>
<name>A0A069D4Z8_9BACE</name>
<dbReference type="AlphaFoldDB" id="A0A069D4Z8"/>
<dbReference type="Proteomes" id="UP000027601">
    <property type="component" value="Unassembled WGS sequence"/>
</dbReference>
<dbReference type="EMBL" id="BAJS01000021">
    <property type="protein sequence ID" value="GAK37477.1"/>
    <property type="molecule type" value="Genomic_DNA"/>
</dbReference>
<feature type="transmembrane region" description="Helical" evidence="1">
    <location>
        <begin position="12"/>
        <end position="33"/>
    </location>
</feature>
<keyword evidence="1" id="KW-0812">Transmembrane</keyword>
<proteinExistence type="predicted"/>
<evidence type="ECO:0000313" key="2">
    <source>
        <dbReference type="EMBL" id="GAK37477.1"/>
    </source>
</evidence>
<reference evidence="2 3" key="1">
    <citation type="journal article" date="2015" name="Microbes Environ.">
        <title>Distribution and evolution of nitrogen fixation genes in the phylum bacteroidetes.</title>
        <authorList>
            <person name="Inoue J."/>
            <person name="Oshima K."/>
            <person name="Suda W."/>
            <person name="Sakamoto M."/>
            <person name="Iino T."/>
            <person name="Noda S."/>
            <person name="Hongoh Y."/>
            <person name="Hattori M."/>
            <person name="Ohkuma M."/>
        </authorList>
    </citation>
    <scope>NUCLEOTIDE SEQUENCE [LARGE SCALE GENOMIC DNA]</scope>
    <source>
        <strain evidence="2 3">JCM 15093</strain>
    </source>
</reference>